<dbReference type="GO" id="GO:0016779">
    <property type="term" value="F:nucleotidyltransferase activity"/>
    <property type="evidence" value="ECO:0007669"/>
    <property type="project" value="UniProtKB-UniRule"/>
</dbReference>
<proteinExistence type="inferred from homology"/>
<gene>
    <name evidence="3" type="primary">NCS2</name>
    <name evidence="3" type="synonym">CTU2</name>
    <name evidence="4" type="ORF">M407DRAFT_228230</name>
</gene>
<comment type="similarity">
    <text evidence="3">Belongs to the CTU2/NCS2 family.</text>
</comment>
<dbReference type="InterPro" id="IPR019407">
    <property type="entry name" value="CTU2"/>
</dbReference>
<dbReference type="AlphaFoldDB" id="A0A0C3QPH1"/>
<comment type="subcellular location">
    <subcellularLocation>
        <location evidence="3">Cytoplasm</location>
    </subcellularLocation>
</comment>
<dbReference type="GO" id="GO:0000049">
    <property type="term" value="F:tRNA binding"/>
    <property type="evidence" value="ECO:0007669"/>
    <property type="project" value="InterPro"/>
</dbReference>
<dbReference type="PANTHER" id="PTHR20882">
    <property type="entry name" value="CYTOPLASMIC TRNA 2-THIOLATION PROTEIN 2"/>
    <property type="match status" value="1"/>
</dbReference>
<dbReference type="GO" id="GO:0016783">
    <property type="term" value="F:sulfurtransferase activity"/>
    <property type="evidence" value="ECO:0007669"/>
    <property type="project" value="TreeGrafter"/>
</dbReference>
<accession>A0A0C3QPH1</accession>
<evidence type="ECO:0000256" key="3">
    <source>
        <dbReference type="HAMAP-Rule" id="MF_03054"/>
    </source>
</evidence>
<keyword evidence="1 3" id="KW-0963">Cytoplasm</keyword>
<dbReference type="GO" id="GO:0032447">
    <property type="term" value="P:protein urmylation"/>
    <property type="evidence" value="ECO:0007669"/>
    <property type="project" value="UniProtKB-UniRule"/>
</dbReference>
<reference evidence="4 5" key="1">
    <citation type="submission" date="2014-04" db="EMBL/GenBank/DDBJ databases">
        <authorList>
            <consortium name="DOE Joint Genome Institute"/>
            <person name="Kuo A."/>
            <person name="Girlanda M."/>
            <person name="Perotto S."/>
            <person name="Kohler A."/>
            <person name="Nagy L.G."/>
            <person name="Floudas D."/>
            <person name="Copeland A."/>
            <person name="Barry K.W."/>
            <person name="Cichocki N."/>
            <person name="Veneault-Fourrey C."/>
            <person name="LaButti K."/>
            <person name="Lindquist E.A."/>
            <person name="Lipzen A."/>
            <person name="Lundell T."/>
            <person name="Morin E."/>
            <person name="Murat C."/>
            <person name="Sun H."/>
            <person name="Tunlid A."/>
            <person name="Henrissat B."/>
            <person name="Grigoriev I.V."/>
            <person name="Hibbett D.S."/>
            <person name="Martin F."/>
            <person name="Nordberg H.P."/>
            <person name="Cantor M.N."/>
            <person name="Hua S.X."/>
        </authorList>
    </citation>
    <scope>NUCLEOTIDE SEQUENCE [LARGE SCALE GENOMIC DNA]</scope>
    <source>
        <strain evidence="4 5">MUT 4182</strain>
    </source>
</reference>
<dbReference type="EMBL" id="KN822985">
    <property type="protein sequence ID" value="KIO29239.1"/>
    <property type="molecule type" value="Genomic_DNA"/>
</dbReference>
<reference evidence="5" key="2">
    <citation type="submission" date="2015-01" db="EMBL/GenBank/DDBJ databases">
        <title>Evolutionary Origins and Diversification of the Mycorrhizal Mutualists.</title>
        <authorList>
            <consortium name="DOE Joint Genome Institute"/>
            <consortium name="Mycorrhizal Genomics Consortium"/>
            <person name="Kohler A."/>
            <person name="Kuo A."/>
            <person name="Nagy L.G."/>
            <person name="Floudas D."/>
            <person name="Copeland A."/>
            <person name="Barry K.W."/>
            <person name="Cichocki N."/>
            <person name="Veneault-Fourrey C."/>
            <person name="LaButti K."/>
            <person name="Lindquist E.A."/>
            <person name="Lipzen A."/>
            <person name="Lundell T."/>
            <person name="Morin E."/>
            <person name="Murat C."/>
            <person name="Riley R."/>
            <person name="Ohm R."/>
            <person name="Sun H."/>
            <person name="Tunlid A."/>
            <person name="Henrissat B."/>
            <person name="Grigoriev I.V."/>
            <person name="Hibbett D.S."/>
            <person name="Martin F."/>
        </authorList>
    </citation>
    <scope>NUCLEOTIDE SEQUENCE [LARGE SCALE GENOMIC DNA]</scope>
    <source>
        <strain evidence="5">MUT 4182</strain>
    </source>
</reference>
<dbReference type="HAMAP" id="MF_03054">
    <property type="entry name" value="CTU2"/>
    <property type="match status" value="1"/>
</dbReference>
<evidence type="ECO:0000256" key="1">
    <source>
        <dbReference type="ARBA" id="ARBA00022490"/>
    </source>
</evidence>
<comment type="function">
    <text evidence="3">Plays a central role in 2-thiolation of mcm(5)S(2)U at tRNA wobble positions of tRNA(Lys), tRNA(Glu) and tRNA(Gln). May act by forming a heterodimer with NCS6 that ligates sulfur from thiocarboxylated URM1 onto the uridine of tRNAs at wobble position. Prior mcm(5) tRNA modification by the elongator complex is required for 2-thiolation. May also be involved in protein urmylation.</text>
</comment>
<keyword evidence="5" id="KW-1185">Reference proteome</keyword>
<dbReference type="UniPathway" id="UPA00988"/>
<keyword evidence="2 3" id="KW-0819">tRNA processing</keyword>
<dbReference type="InterPro" id="IPR014729">
    <property type="entry name" value="Rossmann-like_a/b/a_fold"/>
</dbReference>
<sequence length="499" mass="55861">MATCANVEDTARDELMPRRKKHDRDSSCLRCKTAKGQIIIRHCVYCKQCFYPTVDLKFRRALAQLLNPSAQRKSKAPKQQAGPSNDAQGNLLLGFSGGMGSAILLDMVSRRYIEDADENAASEAQKSRAEGKRRPSVWQKIRVAYIEQCSAYENSSERTEEVRRIVDRYPEFELIIARLEDAFDIEWWRKQGLTPDPATSVTLSLPSFGIVSDSTTLPGTPIERLKTYLAAQPTTTAVQYSISLLTRLLLQHLALATSSTHLLLGASLTSLSISLISGISQGGGFNVKEEREEVWQGVKVCRPLREVGVKECAAWLWWRGLEVVPRMNEAYVSSGNVRGEQSTIQRLTRDFIIGLEKDFPSTVSAIAKTCEKLEPKGGSNSICPMCQRQVPQSGVQDWKARISIRPFATMTTHEQTPPASEDEISEFERRLCYPCHTTWTSRSIRNRGMDTGTVPLPSWVGLAFGNVEQMDYGSTGILTPESRARTRDRIKDFLLDEDT</sequence>
<organism evidence="4 5">
    <name type="scientific">Tulasnella calospora MUT 4182</name>
    <dbReference type="NCBI Taxonomy" id="1051891"/>
    <lineage>
        <taxon>Eukaryota</taxon>
        <taxon>Fungi</taxon>
        <taxon>Dikarya</taxon>
        <taxon>Basidiomycota</taxon>
        <taxon>Agaricomycotina</taxon>
        <taxon>Agaricomycetes</taxon>
        <taxon>Cantharellales</taxon>
        <taxon>Tulasnellaceae</taxon>
        <taxon>Tulasnella</taxon>
    </lineage>
</organism>
<evidence type="ECO:0000256" key="2">
    <source>
        <dbReference type="ARBA" id="ARBA00022694"/>
    </source>
</evidence>
<dbReference type="OrthoDB" id="25129at2759"/>
<dbReference type="GO" id="GO:0002143">
    <property type="term" value="P:tRNA wobble position uridine thiolation"/>
    <property type="evidence" value="ECO:0007669"/>
    <property type="project" value="TreeGrafter"/>
</dbReference>
<protein>
    <recommendedName>
        <fullName evidence="3">Cytoplasmic tRNA 2-thiolation protein 2</fullName>
    </recommendedName>
</protein>
<dbReference type="STRING" id="1051891.A0A0C3QPH1"/>
<comment type="pathway">
    <text evidence="3">tRNA modification; 5-methoxycarbonylmethyl-2-thiouridine-tRNA biosynthesis.</text>
</comment>
<dbReference type="Gene3D" id="3.40.50.620">
    <property type="entry name" value="HUPs"/>
    <property type="match status" value="1"/>
</dbReference>
<dbReference type="Proteomes" id="UP000054248">
    <property type="component" value="Unassembled WGS sequence"/>
</dbReference>
<evidence type="ECO:0000313" key="5">
    <source>
        <dbReference type="Proteomes" id="UP000054248"/>
    </source>
</evidence>
<dbReference type="Pfam" id="PF10288">
    <property type="entry name" value="CTU2"/>
    <property type="match status" value="1"/>
</dbReference>
<evidence type="ECO:0000313" key="4">
    <source>
        <dbReference type="EMBL" id="KIO29239.1"/>
    </source>
</evidence>
<dbReference type="HOGENOM" id="CLU_024534_4_0_1"/>
<name>A0A0C3QPH1_9AGAM</name>
<dbReference type="PANTHER" id="PTHR20882:SF14">
    <property type="entry name" value="CYTOPLASMIC TRNA 2-THIOLATION PROTEIN 2"/>
    <property type="match status" value="1"/>
</dbReference>
<dbReference type="GO" id="GO:0005829">
    <property type="term" value="C:cytosol"/>
    <property type="evidence" value="ECO:0007669"/>
    <property type="project" value="TreeGrafter"/>
</dbReference>
<dbReference type="SUPFAM" id="SSF52402">
    <property type="entry name" value="Adenine nucleotide alpha hydrolases-like"/>
    <property type="match status" value="1"/>
</dbReference>